<comment type="caution">
    <text evidence="1">The sequence shown here is derived from an EMBL/GenBank/DDBJ whole genome shotgun (WGS) entry which is preliminary data.</text>
</comment>
<reference evidence="1" key="1">
    <citation type="submission" date="2019-06" db="EMBL/GenBank/DDBJ databases">
        <authorList>
            <person name="Zheng W."/>
        </authorList>
    </citation>
    <scope>NUCLEOTIDE SEQUENCE</scope>
    <source>
        <strain evidence="1">QDHG01</strain>
    </source>
</reference>
<protein>
    <submittedName>
        <fullName evidence="1">Uncharacterized protein</fullName>
    </submittedName>
</protein>
<proteinExistence type="predicted"/>
<keyword evidence="2" id="KW-1185">Reference proteome</keyword>
<dbReference type="AlphaFoldDB" id="A0A8J8NAL7"/>
<sequence length="115" mass="13506">MKSKILITLSKVTIQRGQQLTRILHLPMYLWVPLPSHTCGICKICQQPSAMTRETSLALLIREANQNQGCAMTIYIHQFPIMISKSLLPRPMNQCYRQMRAIKRRKKWHHLLILR</sequence>
<accession>A0A8J8NAL7</accession>
<evidence type="ECO:0000313" key="1">
    <source>
        <dbReference type="EMBL" id="TNV71174.1"/>
    </source>
</evidence>
<dbReference type="Proteomes" id="UP000785679">
    <property type="component" value="Unassembled WGS sequence"/>
</dbReference>
<evidence type="ECO:0000313" key="2">
    <source>
        <dbReference type="Proteomes" id="UP000785679"/>
    </source>
</evidence>
<gene>
    <name evidence="1" type="ORF">FGO68_gene9522</name>
</gene>
<name>A0A8J8NAL7_HALGN</name>
<dbReference type="EMBL" id="RRYP01030396">
    <property type="protein sequence ID" value="TNV71174.1"/>
    <property type="molecule type" value="Genomic_DNA"/>
</dbReference>
<organism evidence="1 2">
    <name type="scientific">Halteria grandinella</name>
    <dbReference type="NCBI Taxonomy" id="5974"/>
    <lineage>
        <taxon>Eukaryota</taxon>
        <taxon>Sar</taxon>
        <taxon>Alveolata</taxon>
        <taxon>Ciliophora</taxon>
        <taxon>Intramacronucleata</taxon>
        <taxon>Spirotrichea</taxon>
        <taxon>Stichotrichia</taxon>
        <taxon>Sporadotrichida</taxon>
        <taxon>Halteriidae</taxon>
        <taxon>Halteria</taxon>
    </lineage>
</organism>